<dbReference type="Pfam" id="PF00702">
    <property type="entry name" value="Hydrolase"/>
    <property type="match status" value="1"/>
</dbReference>
<dbReference type="InterPro" id="IPR036412">
    <property type="entry name" value="HAD-like_sf"/>
</dbReference>
<feature type="compositionally biased region" description="Low complexity" evidence="1">
    <location>
        <begin position="13"/>
        <end position="22"/>
    </location>
</feature>
<dbReference type="AlphaFoldDB" id="A0A538TL97"/>
<dbReference type="PRINTS" id="PR00413">
    <property type="entry name" value="HADHALOGNASE"/>
</dbReference>
<name>A0A538TL97_UNCEI</name>
<dbReference type="NCBIfam" id="TIGR01509">
    <property type="entry name" value="HAD-SF-IA-v3"/>
    <property type="match status" value="1"/>
</dbReference>
<dbReference type="EMBL" id="VBOY01000087">
    <property type="protein sequence ID" value="TMQ64388.1"/>
    <property type="molecule type" value="Genomic_DNA"/>
</dbReference>
<dbReference type="PANTHER" id="PTHR46649">
    <property type="match status" value="1"/>
</dbReference>
<dbReference type="PANTHER" id="PTHR46649:SF4">
    <property type="entry name" value="HALOACID DEHALOGENASE-LIKE HYDROLASE (HAD) SUPERFAMILY PROTEIN"/>
    <property type="match status" value="1"/>
</dbReference>
<dbReference type="InterPro" id="IPR023214">
    <property type="entry name" value="HAD_sf"/>
</dbReference>
<dbReference type="Proteomes" id="UP000316609">
    <property type="component" value="Unassembled WGS sequence"/>
</dbReference>
<protein>
    <submittedName>
        <fullName evidence="2">HAD family hydrolase</fullName>
    </submittedName>
</protein>
<sequence>MGGATRAERAVAPRRAPAQLRARPTREIRVSAPRSIGTPTELPALDAVLFDAGGTLVRLDFEWMAMAITQLGARVEVEALRRGEIEGRRRYDRSRGQKDVVAQPLGASGDVRAYLGGMLSAAGLPHYMIGPAIVRLLARDRTSGLWTRPAEGAKEALAAVAEMGLRCAVVSNSDGRAEALLARCGLLGGVEFVLDSHLEGVEKPDPRIFGTALERLGVSPERALFVGDIRSVDEVGARMAGMRFVLIDPYGDYAPQGVATIRGIGALPEFVSSTFTAPRVAARAAG</sequence>
<feature type="region of interest" description="Disordered" evidence="1">
    <location>
        <begin position="1"/>
        <end position="22"/>
    </location>
</feature>
<organism evidence="2 3">
    <name type="scientific">Eiseniibacteriota bacterium</name>
    <dbReference type="NCBI Taxonomy" id="2212470"/>
    <lineage>
        <taxon>Bacteria</taxon>
        <taxon>Candidatus Eiseniibacteriota</taxon>
    </lineage>
</organism>
<dbReference type="SUPFAM" id="SSF56784">
    <property type="entry name" value="HAD-like"/>
    <property type="match status" value="1"/>
</dbReference>
<dbReference type="NCBIfam" id="TIGR01549">
    <property type="entry name" value="HAD-SF-IA-v1"/>
    <property type="match status" value="1"/>
</dbReference>
<evidence type="ECO:0000256" key="1">
    <source>
        <dbReference type="SAM" id="MobiDB-lite"/>
    </source>
</evidence>
<dbReference type="SFLD" id="SFLDS00003">
    <property type="entry name" value="Haloacid_Dehalogenase"/>
    <property type="match status" value="1"/>
</dbReference>
<dbReference type="Gene3D" id="3.40.50.1000">
    <property type="entry name" value="HAD superfamily/HAD-like"/>
    <property type="match status" value="1"/>
</dbReference>
<proteinExistence type="predicted"/>
<dbReference type="GO" id="GO:0016787">
    <property type="term" value="F:hydrolase activity"/>
    <property type="evidence" value="ECO:0007669"/>
    <property type="project" value="UniProtKB-KW"/>
</dbReference>
<gene>
    <name evidence="2" type="ORF">E6K78_09275</name>
</gene>
<comment type="caution">
    <text evidence="2">The sequence shown here is derived from an EMBL/GenBank/DDBJ whole genome shotgun (WGS) entry which is preliminary data.</text>
</comment>
<evidence type="ECO:0000313" key="3">
    <source>
        <dbReference type="Proteomes" id="UP000316609"/>
    </source>
</evidence>
<reference evidence="2 3" key="1">
    <citation type="journal article" date="2019" name="Nat. Microbiol.">
        <title>Mediterranean grassland soil C-N compound turnover is dependent on rainfall and depth, and is mediated by genomically divergent microorganisms.</title>
        <authorList>
            <person name="Diamond S."/>
            <person name="Andeer P.F."/>
            <person name="Li Z."/>
            <person name="Crits-Christoph A."/>
            <person name="Burstein D."/>
            <person name="Anantharaman K."/>
            <person name="Lane K.R."/>
            <person name="Thomas B.C."/>
            <person name="Pan C."/>
            <person name="Northen T.R."/>
            <person name="Banfield J.F."/>
        </authorList>
    </citation>
    <scope>NUCLEOTIDE SEQUENCE [LARGE SCALE GENOMIC DNA]</scope>
    <source>
        <strain evidence="2">WS_8</strain>
    </source>
</reference>
<dbReference type="SFLD" id="SFLDG01129">
    <property type="entry name" value="C1.5:_HAD__Beta-PGM__Phosphata"/>
    <property type="match status" value="1"/>
</dbReference>
<dbReference type="InterPro" id="IPR006439">
    <property type="entry name" value="HAD-SF_hydro_IA"/>
</dbReference>
<feature type="compositionally biased region" description="Basic and acidic residues" evidence="1">
    <location>
        <begin position="1"/>
        <end position="11"/>
    </location>
</feature>
<accession>A0A538TL97</accession>
<evidence type="ECO:0000313" key="2">
    <source>
        <dbReference type="EMBL" id="TMQ64388.1"/>
    </source>
</evidence>
<keyword evidence="2" id="KW-0378">Hydrolase</keyword>